<dbReference type="CDD" id="cd07379">
    <property type="entry name" value="MPP_239FB"/>
    <property type="match status" value="1"/>
</dbReference>
<dbReference type="STRING" id="307972.A0A2G8LPB1"/>
<dbReference type="Gene3D" id="3.60.21.10">
    <property type="match status" value="1"/>
</dbReference>
<evidence type="ECO:0000313" key="1">
    <source>
        <dbReference type="EMBL" id="PIK62081.1"/>
    </source>
</evidence>
<evidence type="ECO:0000313" key="2">
    <source>
        <dbReference type="Proteomes" id="UP000230750"/>
    </source>
</evidence>
<dbReference type="InterPro" id="IPR051693">
    <property type="entry name" value="UPF0046_metallophosphoest"/>
</dbReference>
<comment type="caution">
    <text evidence="1">The sequence shown here is derived from an EMBL/GenBank/DDBJ whole genome shotgun (WGS) entry which is preliminary data.</text>
</comment>
<dbReference type="EMBL" id="MRZV01000019">
    <property type="protein sequence ID" value="PIK62081.1"/>
    <property type="molecule type" value="Genomic_DNA"/>
</dbReference>
<dbReference type="PANTHER" id="PTHR12905">
    <property type="entry name" value="METALLOPHOSPHOESTERASE"/>
    <property type="match status" value="1"/>
</dbReference>
<sequence>MSFRRFLKTPGGGRSIGCPKCQDGISEVLVDPGTTNPDEAWQRLSCKHSVKEVEPFDPSSPKEKGYTRFVCISDTFSRTDYMPAIPDGDVLLHTGNFSNLGIPREVEAFNEFLGKLPHRYKIVVAGHHEVTFDPQLMTDRNSHVFISFAAALEEVEEEAWKVSRQMLTNCTYLEDEEVKVQGFRIYGTPWTPGAGDWAFTLARGQACLDKWDKIPHGIDILLTHGPPLGYCDLGQDATHEGCVELLNTVRKRVKPKYHVFGHIPEGHGITSNGTTNFINASICTRNYKPANQPIVFDLATPKVPTVEAESSV</sequence>
<protein>
    <submittedName>
        <fullName evidence="1">Uncharacterized protein</fullName>
    </submittedName>
</protein>
<dbReference type="Proteomes" id="UP000230750">
    <property type="component" value="Unassembled WGS sequence"/>
</dbReference>
<gene>
    <name evidence="1" type="ORF">BSL78_00964</name>
</gene>
<dbReference type="SUPFAM" id="SSF56300">
    <property type="entry name" value="Metallo-dependent phosphatases"/>
    <property type="match status" value="1"/>
</dbReference>
<dbReference type="PIRSF" id="PIRSF035808">
    <property type="entry name" value="Pdiesterase_Brain_239"/>
    <property type="match status" value="1"/>
</dbReference>
<organism evidence="1 2">
    <name type="scientific">Stichopus japonicus</name>
    <name type="common">Sea cucumber</name>
    <dbReference type="NCBI Taxonomy" id="307972"/>
    <lineage>
        <taxon>Eukaryota</taxon>
        <taxon>Metazoa</taxon>
        <taxon>Echinodermata</taxon>
        <taxon>Eleutherozoa</taxon>
        <taxon>Echinozoa</taxon>
        <taxon>Holothuroidea</taxon>
        <taxon>Aspidochirotacea</taxon>
        <taxon>Aspidochirotida</taxon>
        <taxon>Stichopodidae</taxon>
        <taxon>Apostichopus</taxon>
    </lineage>
</organism>
<proteinExistence type="predicted"/>
<dbReference type="OrthoDB" id="630188at2759"/>
<dbReference type="InterPro" id="IPR024201">
    <property type="entry name" value="Calcineurin-like_Pesterase"/>
</dbReference>
<dbReference type="AlphaFoldDB" id="A0A2G8LPB1"/>
<reference evidence="1 2" key="1">
    <citation type="journal article" date="2017" name="PLoS Biol.">
        <title>The sea cucumber genome provides insights into morphological evolution and visceral regeneration.</title>
        <authorList>
            <person name="Zhang X."/>
            <person name="Sun L."/>
            <person name="Yuan J."/>
            <person name="Sun Y."/>
            <person name="Gao Y."/>
            <person name="Zhang L."/>
            <person name="Li S."/>
            <person name="Dai H."/>
            <person name="Hamel J.F."/>
            <person name="Liu C."/>
            <person name="Yu Y."/>
            <person name="Liu S."/>
            <person name="Lin W."/>
            <person name="Guo K."/>
            <person name="Jin S."/>
            <person name="Xu P."/>
            <person name="Storey K.B."/>
            <person name="Huan P."/>
            <person name="Zhang T."/>
            <person name="Zhou Y."/>
            <person name="Zhang J."/>
            <person name="Lin C."/>
            <person name="Li X."/>
            <person name="Xing L."/>
            <person name="Huo D."/>
            <person name="Sun M."/>
            <person name="Wang L."/>
            <person name="Mercier A."/>
            <person name="Li F."/>
            <person name="Yang H."/>
            <person name="Xiang J."/>
        </authorList>
    </citation>
    <scope>NUCLEOTIDE SEQUENCE [LARGE SCALE GENOMIC DNA]</scope>
    <source>
        <strain evidence="1">Shaxun</strain>
        <tissue evidence="1">Muscle</tissue>
    </source>
</reference>
<accession>A0A2G8LPB1</accession>
<name>A0A2G8LPB1_STIJA</name>
<dbReference type="InterPro" id="IPR029052">
    <property type="entry name" value="Metallo-depent_PP-like"/>
</dbReference>
<dbReference type="PANTHER" id="PTHR12905:SF0">
    <property type="entry name" value="CALCINEURIN-LIKE PHOSPHOESTERASE DOMAIN-CONTAINING PROTEIN"/>
    <property type="match status" value="1"/>
</dbReference>
<keyword evidence="2" id="KW-1185">Reference proteome</keyword>